<dbReference type="EMBL" id="RFAQ01000030">
    <property type="protein sequence ID" value="RMD00258.1"/>
    <property type="molecule type" value="Genomic_DNA"/>
</dbReference>
<evidence type="ECO:0000313" key="2">
    <source>
        <dbReference type="EMBL" id="RMD00258.1"/>
    </source>
</evidence>
<feature type="coiled-coil region" evidence="1">
    <location>
        <begin position="148"/>
        <end position="175"/>
    </location>
</feature>
<accession>A0A3M0SZX2</accession>
<keyword evidence="1" id="KW-0175">Coiled coil</keyword>
<sequence length="204" mass="23948">MPKNKKKKNSEVVTKFLQDISPIEGVYEDFVYLKDNRLLSMIKVEGINLDLLAQYEQNVLFEDYASFLGQNKEDNPEIVSMTIPLNMKNYNLYWKKRYLEAKQNNVNKHLLQLIASYCLDYQDMELSSDLTTKQHLIVVTEKLQNRTINELKLAEKSLNDKIKRIQNSLNTLLESYDAETIVLNAKDIVTVLHRFIDFKNSIYM</sequence>
<gene>
    <name evidence="2" type="ORF">D9O40_10530</name>
</gene>
<protein>
    <recommendedName>
        <fullName evidence="4">Conjugal transfer protein</fullName>
    </recommendedName>
</protein>
<comment type="caution">
    <text evidence="2">The sequence shown here is derived from an EMBL/GenBank/DDBJ whole genome shotgun (WGS) entry which is preliminary data.</text>
</comment>
<proteinExistence type="predicted"/>
<evidence type="ECO:0000313" key="3">
    <source>
        <dbReference type="Proteomes" id="UP000277999"/>
    </source>
</evidence>
<evidence type="ECO:0000256" key="1">
    <source>
        <dbReference type="SAM" id="Coils"/>
    </source>
</evidence>
<dbReference type="RefSeq" id="WP_122059240.1">
    <property type="nucleotide sequence ID" value="NZ_RFAQ01000030.1"/>
</dbReference>
<reference evidence="2 3" key="1">
    <citation type="submission" date="2018-10" db="EMBL/GenBank/DDBJ databases">
        <title>Genome-centric metagenomics revealed C2 chemical producing, CO utilizing Clostridium with novel acetogenic gene cluster.</title>
        <authorList>
            <person name="Kang H."/>
            <person name="Park B."/>
            <person name="Choi I.G."/>
            <person name="Chang I.S."/>
        </authorList>
    </citation>
    <scope>NUCLEOTIDE SEQUENCE [LARGE SCALE GENOMIC DNA]</scope>
    <source>
        <strain evidence="2 3">H21-9</strain>
    </source>
</reference>
<dbReference type="AlphaFoldDB" id="A0A3M0SZX2"/>
<organism evidence="2 3">
    <name type="scientific">Clostridium autoethanogenum</name>
    <dbReference type="NCBI Taxonomy" id="84023"/>
    <lineage>
        <taxon>Bacteria</taxon>
        <taxon>Bacillati</taxon>
        <taxon>Bacillota</taxon>
        <taxon>Clostridia</taxon>
        <taxon>Eubacteriales</taxon>
        <taxon>Clostridiaceae</taxon>
        <taxon>Clostridium</taxon>
    </lineage>
</organism>
<dbReference type="Proteomes" id="UP000277999">
    <property type="component" value="Unassembled WGS sequence"/>
</dbReference>
<dbReference type="NCBIfam" id="NF041427">
    <property type="entry name" value="TrsD"/>
    <property type="match status" value="1"/>
</dbReference>
<evidence type="ECO:0008006" key="4">
    <source>
        <dbReference type="Google" id="ProtNLM"/>
    </source>
</evidence>
<name>A0A3M0SZX2_9CLOT</name>